<dbReference type="PANTHER" id="PTHR31432">
    <property type="entry name" value="INTRAFLAGELLAR TRANSPORT PROTEIN 74 HOMOLOG"/>
    <property type="match status" value="1"/>
</dbReference>
<feature type="coiled-coil region" evidence="1">
    <location>
        <begin position="173"/>
        <end position="231"/>
    </location>
</feature>
<feature type="compositionally biased region" description="Polar residues" evidence="2">
    <location>
        <begin position="65"/>
        <end position="83"/>
    </location>
</feature>
<protein>
    <submittedName>
        <fullName evidence="3">(Atlantic silverside) hypothetical protein</fullName>
    </submittedName>
</protein>
<feature type="coiled-coil region" evidence="1">
    <location>
        <begin position="255"/>
        <end position="449"/>
    </location>
</feature>
<name>A0A8S4ATK8_9TELE</name>
<dbReference type="OrthoDB" id="444379at2759"/>
<dbReference type="EMBL" id="CAJRST010006668">
    <property type="protein sequence ID" value="CAG5895709.1"/>
    <property type="molecule type" value="Genomic_DNA"/>
</dbReference>
<gene>
    <name evidence="3" type="ORF">MMEN_LOCUS6808</name>
</gene>
<dbReference type="AlphaFoldDB" id="A0A8S4ATK8"/>
<keyword evidence="1" id="KW-0175">Coiled coil</keyword>
<comment type="caution">
    <text evidence="3">The sequence shown here is derived from an EMBL/GenBank/DDBJ whole genome shotgun (WGS) entry which is preliminary data.</text>
</comment>
<dbReference type="Proteomes" id="UP000677803">
    <property type="component" value="Unassembled WGS sequence"/>
</dbReference>
<organism evidence="3 4">
    <name type="scientific">Menidia menidia</name>
    <name type="common">Atlantic silverside</name>
    <dbReference type="NCBI Taxonomy" id="238744"/>
    <lineage>
        <taxon>Eukaryota</taxon>
        <taxon>Metazoa</taxon>
        <taxon>Chordata</taxon>
        <taxon>Craniata</taxon>
        <taxon>Vertebrata</taxon>
        <taxon>Euteleostomi</taxon>
        <taxon>Actinopterygii</taxon>
        <taxon>Neopterygii</taxon>
        <taxon>Teleostei</taxon>
        <taxon>Neoteleostei</taxon>
        <taxon>Acanthomorphata</taxon>
        <taxon>Ovalentaria</taxon>
        <taxon>Atherinomorphae</taxon>
        <taxon>Atheriniformes</taxon>
        <taxon>Atherinopsidae</taxon>
        <taxon>Menidiinae</taxon>
        <taxon>Menidia</taxon>
    </lineage>
</organism>
<dbReference type="GO" id="GO:0005929">
    <property type="term" value="C:cilium"/>
    <property type="evidence" value="ECO:0007669"/>
    <property type="project" value="TreeGrafter"/>
</dbReference>
<feature type="coiled-coil region" evidence="1">
    <location>
        <begin position="507"/>
        <end position="623"/>
    </location>
</feature>
<dbReference type="GO" id="GO:0048487">
    <property type="term" value="F:beta-tubulin binding"/>
    <property type="evidence" value="ECO:0007669"/>
    <property type="project" value="InterPro"/>
</dbReference>
<accession>A0A8S4ATK8</accession>
<reference evidence="3" key="1">
    <citation type="submission" date="2021-05" db="EMBL/GenBank/DDBJ databases">
        <authorList>
            <person name="Tigano A."/>
        </authorList>
    </citation>
    <scope>NUCLEOTIDE SEQUENCE</scope>
</reference>
<sequence>MEERKWRGFNRVLEESRRMCVRVSEVEGAVRPIRAPSPSVSGLNLSQTSELATEQRSVRLWRSGTMASQRPPSSTGRPASRSGSVIPGGGRPPTSVRPPPTAIRVPTGMVPGTSGHPGMRGGVPIPGVLSAPIKVTDRPVTQQGLSGMKTGMKGPQRQILDKSYYLGLLRSKINELTTETSKLHAEIEGYNQENSVYLSYEKRAESLAAEIKDMQGELADYNMLVDKLNTNTEMEEMINDYNMLKIQNDREAQSIDSIFTERREREEAIRALEEEIRRERRVADQVIQAMPVTKQEQYSTMTASNEELLQELAVLQEELDILGTRKEDFEMELSHSQIKQAVVRLHETLLALEAKRDAMEAENKSLGSPKEEREKLFQQVKEDNQEIASMDRQLTEIKARTRQITEDIRHLDQDSEAAQGECQQKYKELKRKEEEIDRFLDSFEESKDQELKKLTQGQENVVSLLEHCSRNMLRLRQVDTVTANQLKNMQEVLVSKETEVVQSESTARGLATESQRLQQDLDKVQQLEGKISGELSVLKETVSSMESELLTYRDLDALRSTAEQKKKRLLEDRTSLTQCQDAFSQLLDELEQKHEALKAKLQENETHAQLANLERKWQHLEQNNFVMKEFIASKSQESDYATVAKHVFQQVAEYNRSLIEALQSNRS</sequence>
<evidence type="ECO:0000256" key="1">
    <source>
        <dbReference type="SAM" id="Coils"/>
    </source>
</evidence>
<dbReference type="InterPro" id="IPR029602">
    <property type="entry name" value="IFT74"/>
</dbReference>
<feature type="compositionally biased region" description="Polar residues" evidence="2">
    <location>
        <begin position="38"/>
        <end position="55"/>
    </location>
</feature>
<dbReference type="PANTHER" id="PTHR31432:SF0">
    <property type="entry name" value="INTRAFLAGELLAR TRANSPORT PROTEIN 74 HOMOLOG"/>
    <property type="match status" value="1"/>
</dbReference>
<keyword evidence="4" id="KW-1185">Reference proteome</keyword>
<evidence type="ECO:0000256" key="2">
    <source>
        <dbReference type="SAM" id="MobiDB-lite"/>
    </source>
</evidence>
<proteinExistence type="predicted"/>
<dbReference type="GO" id="GO:0030992">
    <property type="term" value="C:intraciliary transport particle B"/>
    <property type="evidence" value="ECO:0007669"/>
    <property type="project" value="InterPro"/>
</dbReference>
<evidence type="ECO:0000313" key="3">
    <source>
        <dbReference type="EMBL" id="CAG5895709.1"/>
    </source>
</evidence>
<dbReference type="GO" id="GO:0035735">
    <property type="term" value="P:intraciliary transport involved in cilium assembly"/>
    <property type="evidence" value="ECO:0007669"/>
    <property type="project" value="TreeGrafter"/>
</dbReference>
<feature type="region of interest" description="Disordered" evidence="2">
    <location>
        <begin position="32"/>
        <end position="105"/>
    </location>
</feature>
<evidence type="ECO:0000313" key="4">
    <source>
        <dbReference type="Proteomes" id="UP000677803"/>
    </source>
</evidence>